<dbReference type="EMBL" id="JBGMDY010000010">
    <property type="protein sequence ID" value="KAL2320798.1"/>
    <property type="molecule type" value="Genomic_DNA"/>
</dbReference>
<dbReference type="Proteomes" id="UP001603857">
    <property type="component" value="Unassembled WGS sequence"/>
</dbReference>
<accession>A0ABD1LBK5</accession>
<dbReference type="AlphaFoldDB" id="A0ABD1LBK5"/>
<keyword evidence="3" id="KW-1185">Reference proteome</keyword>
<protein>
    <submittedName>
        <fullName evidence="2">Uncharacterized protein</fullName>
    </submittedName>
</protein>
<name>A0ABD1LBK5_9FABA</name>
<feature type="compositionally biased region" description="Gly residues" evidence="1">
    <location>
        <begin position="85"/>
        <end position="97"/>
    </location>
</feature>
<evidence type="ECO:0000256" key="1">
    <source>
        <dbReference type="SAM" id="MobiDB-lite"/>
    </source>
</evidence>
<feature type="compositionally biased region" description="Basic residues" evidence="1">
    <location>
        <begin position="71"/>
        <end position="84"/>
    </location>
</feature>
<comment type="caution">
    <text evidence="2">The sequence shown here is derived from an EMBL/GenBank/DDBJ whole genome shotgun (WGS) entry which is preliminary data.</text>
</comment>
<gene>
    <name evidence="2" type="ORF">Fmac_029767</name>
</gene>
<feature type="compositionally biased region" description="Basic residues" evidence="1">
    <location>
        <begin position="29"/>
        <end position="41"/>
    </location>
</feature>
<feature type="region of interest" description="Disordered" evidence="1">
    <location>
        <begin position="28"/>
        <end position="97"/>
    </location>
</feature>
<sequence>MKSTTWFVTTTASPNLRVKRHSLAEIQKKRSSLRGAARRGARGSGSGGGRPQRRGWHEGCHGRSGRCDRRGRGKGGKGWRRGRSGRGGGGGVPQNGGVGGEVLAFYTGEAAGDGGGRWVPHLPMKVKVKKGKEKK</sequence>
<evidence type="ECO:0000313" key="3">
    <source>
        <dbReference type="Proteomes" id="UP001603857"/>
    </source>
</evidence>
<feature type="compositionally biased region" description="Basic and acidic residues" evidence="1">
    <location>
        <begin position="55"/>
        <end position="70"/>
    </location>
</feature>
<proteinExistence type="predicted"/>
<reference evidence="2 3" key="1">
    <citation type="submission" date="2024-08" db="EMBL/GenBank/DDBJ databases">
        <title>Insights into the chromosomal genome structure of Flemingia macrophylla.</title>
        <authorList>
            <person name="Ding Y."/>
            <person name="Zhao Y."/>
            <person name="Bi W."/>
            <person name="Wu M."/>
            <person name="Zhao G."/>
            <person name="Gong Y."/>
            <person name="Li W."/>
            <person name="Zhang P."/>
        </authorList>
    </citation>
    <scope>NUCLEOTIDE SEQUENCE [LARGE SCALE GENOMIC DNA]</scope>
    <source>
        <strain evidence="2">DYQJB</strain>
        <tissue evidence="2">Leaf</tissue>
    </source>
</reference>
<organism evidence="2 3">
    <name type="scientific">Flemingia macrophylla</name>
    <dbReference type="NCBI Taxonomy" id="520843"/>
    <lineage>
        <taxon>Eukaryota</taxon>
        <taxon>Viridiplantae</taxon>
        <taxon>Streptophyta</taxon>
        <taxon>Embryophyta</taxon>
        <taxon>Tracheophyta</taxon>
        <taxon>Spermatophyta</taxon>
        <taxon>Magnoliopsida</taxon>
        <taxon>eudicotyledons</taxon>
        <taxon>Gunneridae</taxon>
        <taxon>Pentapetalae</taxon>
        <taxon>rosids</taxon>
        <taxon>fabids</taxon>
        <taxon>Fabales</taxon>
        <taxon>Fabaceae</taxon>
        <taxon>Papilionoideae</taxon>
        <taxon>50 kb inversion clade</taxon>
        <taxon>NPAAA clade</taxon>
        <taxon>indigoferoid/millettioid clade</taxon>
        <taxon>Phaseoleae</taxon>
        <taxon>Flemingia</taxon>
    </lineage>
</organism>
<evidence type="ECO:0000313" key="2">
    <source>
        <dbReference type="EMBL" id="KAL2320798.1"/>
    </source>
</evidence>